<dbReference type="Proteomes" id="UP000187203">
    <property type="component" value="Unassembled WGS sequence"/>
</dbReference>
<organism evidence="2 3">
    <name type="scientific">Corchorus olitorius</name>
    <dbReference type="NCBI Taxonomy" id="93759"/>
    <lineage>
        <taxon>Eukaryota</taxon>
        <taxon>Viridiplantae</taxon>
        <taxon>Streptophyta</taxon>
        <taxon>Embryophyta</taxon>
        <taxon>Tracheophyta</taxon>
        <taxon>Spermatophyta</taxon>
        <taxon>Magnoliopsida</taxon>
        <taxon>eudicotyledons</taxon>
        <taxon>Gunneridae</taxon>
        <taxon>Pentapetalae</taxon>
        <taxon>rosids</taxon>
        <taxon>malvids</taxon>
        <taxon>Malvales</taxon>
        <taxon>Malvaceae</taxon>
        <taxon>Grewioideae</taxon>
        <taxon>Apeibeae</taxon>
        <taxon>Corchorus</taxon>
    </lineage>
</organism>
<sequence>MADMKGPTILGRAAPPNCQDGERTGKGKISCSFRTPFLCRGDSAHIFNQTGKKKTY</sequence>
<name>A0A1R3KZV2_9ROSI</name>
<accession>A0A1R3KZV2</accession>
<evidence type="ECO:0000256" key="1">
    <source>
        <dbReference type="SAM" id="MobiDB-lite"/>
    </source>
</evidence>
<proteinExistence type="predicted"/>
<comment type="caution">
    <text evidence="2">The sequence shown here is derived from an EMBL/GenBank/DDBJ whole genome shotgun (WGS) entry which is preliminary data.</text>
</comment>
<reference evidence="3" key="1">
    <citation type="submission" date="2013-09" db="EMBL/GenBank/DDBJ databases">
        <title>Corchorus olitorius genome sequencing.</title>
        <authorList>
            <person name="Alam M."/>
            <person name="Haque M.S."/>
            <person name="Islam M.S."/>
            <person name="Emdad E.M."/>
            <person name="Islam M.M."/>
            <person name="Ahmed B."/>
            <person name="Halim A."/>
            <person name="Hossen Q.M.M."/>
            <person name="Hossain M.Z."/>
            <person name="Ahmed R."/>
            <person name="Khan M.M."/>
            <person name="Islam R."/>
            <person name="Rashid M.M."/>
            <person name="Khan S.A."/>
            <person name="Rahman M.S."/>
            <person name="Alam M."/>
            <person name="Yahiya A.S."/>
            <person name="Khan M.S."/>
            <person name="Azam M.S."/>
            <person name="Haque T."/>
            <person name="Lashkar M.Z.H."/>
            <person name="Akhand A.I."/>
            <person name="Morshed G."/>
            <person name="Roy S."/>
            <person name="Uddin K.S."/>
            <person name="Rabeya T."/>
            <person name="Hossain A.S."/>
            <person name="Chowdhury A."/>
            <person name="Snigdha A.R."/>
            <person name="Mortoza M.S."/>
            <person name="Matin S.A."/>
            <person name="Hoque S.M.E."/>
            <person name="Islam M.K."/>
            <person name="Roy D.K."/>
            <person name="Haider R."/>
            <person name="Moosa M.M."/>
            <person name="Elias S.M."/>
            <person name="Hasan A.M."/>
            <person name="Jahan S."/>
            <person name="Shafiuddin M."/>
            <person name="Mahmood N."/>
            <person name="Shommy N.S."/>
        </authorList>
    </citation>
    <scope>NUCLEOTIDE SEQUENCE [LARGE SCALE GENOMIC DNA]</scope>
    <source>
        <strain evidence="3">cv. O-4</strain>
    </source>
</reference>
<dbReference type="EMBL" id="AWUE01008869">
    <property type="protein sequence ID" value="OMP12569.1"/>
    <property type="molecule type" value="Genomic_DNA"/>
</dbReference>
<keyword evidence="3" id="KW-1185">Reference proteome</keyword>
<gene>
    <name evidence="2" type="ORF">COLO4_03016</name>
</gene>
<evidence type="ECO:0000313" key="3">
    <source>
        <dbReference type="Proteomes" id="UP000187203"/>
    </source>
</evidence>
<evidence type="ECO:0000313" key="2">
    <source>
        <dbReference type="EMBL" id="OMP12569.1"/>
    </source>
</evidence>
<feature type="region of interest" description="Disordered" evidence="1">
    <location>
        <begin position="1"/>
        <end position="25"/>
    </location>
</feature>
<dbReference type="AlphaFoldDB" id="A0A1R3KZV2"/>
<protein>
    <submittedName>
        <fullName evidence="2">Uncharacterized protein</fullName>
    </submittedName>
</protein>